<organism evidence="3">
    <name type="scientific">Candidatus Heimdallarchaeum aukensis</name>
    <dbReference type="NCBI Taxonomy" id="2876573"/>
    <lineage>
        <taxon>Archaea</taxon>
        <taxon>Promethearchaeati</taxon>
        <taxon>Candidatus Heimdallarchaeota</taxon>
        <taxon>Candidatus Heimdallarchaeia (ex Rinke et al. 2021) (nom. nud.)</taxon>
        <taxon>Candidatus Heimdallarchaeales</taxon>
        <taxon>Candidatus Heimdallarchaeaceae</taxon>
        <taxon>Candidatus Heimdallarchaeum</taxon>
    </lineage>
</organism>
<dbReference type="EMBL" id="CP084166">
    <property type="protein sequence ID" value="UJG41853.1"/>
    <property type="molecule type" value="Genomic_DNA"/>
</dbReference>
<evidence type="ECO:0000313" key="3">
    <source>
        <dbReference type="EMBL" id="UJG41853.1"/>
    </source>
</evidence>
<dbReference type="InterPro" id="IPR029062">
    <property type="entry name" value="Class_I_gatase-like"/>
</dbReference>
<name>A0A9Y1BMP6_9ARCH</name>
<feature type="coiled-coil region" evidence="1">
    <location>
        <begin position="239"/>
        <end position="266"/>
    </location>
</feature>
<protein>
    <recommendedName>
        <fullName evidence="2">IFT52 GIFT domain-containing protein</fullName>
    </recommendedName>
</protein>
<dbReference type="InterPro" id="IPR055458">
    <property type="entry name" value="IFT52_GIFT"/>
</dbReference>
<evidence type="ECO:0000259" key="2">
    <source>
        <dbReference type="Pfam" id="PF23355"/>
    </source>
</evidence>
<dbReference type="AlphaFoldDB" id="A0A9Y1BMP6"/>
<proteinExistence type="predicted"/>
<reference evidence="3" key="1">
    <citation type="journal article" date="2022" name="Nat. Microbiol.">
        <title>Unique mobile elements and scalable gene flow at the prokaryote-eukaryote boundary revealed by circularized Asgard archaea genomes.</title>
        <authorList>
            <person name="Wu F."/>
            <person name="Speth D.R."/>
            <person name="Philosof A."/>
            <person name="Cremiere A."/>
            <person name="Narayanan A."/>
            <person name="Barco R.A."/>
            <person name="Connon S.A."/>
            <person name="Amend J.P."/>
            <person name="Antoshechkin I.A."/>
            <person name="Orphan V.J."/>
        </authorList>
    </citation>
    <scope>NUCLEOTIDE SEQUENCE</scope>
    <source>
        <strain evidence="3">PM71</strain>
    </source>
</reference>
<feature type="domain" description="IFT52 GIFT" evidence="2">
    <location>
        <begin position="3"/>
        <end position="107"/>
    </location>
</feature>
<accession>A0A9Y1BMP6</accession>
<keyword evidence="1" id="KW-0175">Coiled coil</keyword>
<dbReference type="SUPFAM" id="SSF52317">
    <property type="entry name" value="Class I glutamine amidotransferase-like"/>
    <property type="match status" value="1"/>
</dbReference>
<evidence type="ECO:0000256" key="1">
    <source>
        <dbReference type="SAM" id="Coils"/>
    </source>
</evidence>
<sequence length="448" mass="51314">MKILFDETQKERGRIFSNFSILESDLTEAGHKIAVLDTFPIKYSSINSADVLVFLCPDGSKLYGHEVKNILRFVEEGNILMIFSNAGGDKGLNTNMNSLLKHFGIELIPNQIFDYQNFDFQLESCPIVSKIYPHPITQGVKEITYCSGCSLHINNEVVELARTQNTSDPPSSTIMALSRYGEGWVFVCGSYTIFSNKKSGITNRDNRQLARNLFKWAEKQITEKPSKKEIEIKIESKKEAELISTKSTKKEKVEEAKQEIVKVEKKKEKEPVSTTLLSKPEKISELDIATVLLQIKEIEAEVENFNVDETYKEIIITDLARKRGIDYAMIQRYLQMKKEETEKEKKKDHITQEQLREKHVVFDKVQKQITKSEYIEPESVILEQKSDISPKVSSSIPEPVKKQVEISRVETSVDNIAQEILVELKAIRKGIEQLNTTIVKLFEKNKDK</sequence>
<gene>
    <name evidence="3" type="ORF">K9W45_05160</name>
</gene>
<dbReference type="Proteomes" id="UP001201020">
    <property type="component" value="Chromosome"/>
</dbReference>
<dbReference type="Gene3D" id="3.40.50.880">
    <property type="match status" value="1"/>
</dbReference>
<dbReference type="Pfam" id="PF23355">
    <property type="entry name" value="IFT52_GIFT"/>
    <property type="match status" value="1"/>
</dbReference>